<evidence type="ECO:0000256" key="2">
    <source>
        <dbReference type="ARBA" id="ARBA00022676"/>
    </source>
</evidence>
<evidence type="ECO:0000259" key="4">
    <source>
        <dbReference type="Pfam" id="PF00535"/>
    </source>
</evidence>
<dbReference type="EMBL" id="MPRL01000048">
    <property type="protein sequence ID" value="OOZ39574.1"/>
    <property type="molecule type" value="Genomic_DNA"/>
</dbReference>
<dbReference type="SUPFAM" id="SSF53448">
    <property type="entry name" value="Nucleotide-diphospho-sugar transferases"/>
    <property type="match status" value="1"/>
</dbReference>
<dbReference type="InterPro" id="IPR001173">
    <property type="entry name" value="Glyco_trans_2-like"/>
</dbReference>
<dbReference type="Pfam" id="PF00535">
    <property type="entry name" value="Glycos_transf_2"/>
    <property type="match status" value="1"/>
</dbReference>
<feature type="domain" description="Glycosyltransferase 2-like" evidence="4">
    <location>
        <begin position="9"/>
        <end position="109"/>
    </location>
</feature>
<feature type="domain" description="Galactosyltransferase C-terminal" evidence="5">
    <location>
        <begin position="126"/>
        <end position="166"/>
    </location>
</feature>
<dbReference type="InterPro" id="IPR029044">
    <property type="entry name" value="Nucleotide-diphossugar_trans"/>
</dbReference>
<dbReference type="Proteomes" id="UP000191110">
    <property type="component" value="Unassembled WGS sequence"/>
</dbReference>
<dbReference type="AlphaFoldDB" id="A0A1T2L3B7"/>
<reference evidence="6 7" key="1">
    <citation type="submission" date="2016-11" db="EMBL/GenBank/DDBJ databases">
        <title>Mixed transmission modes and dynamic genome evolution in an obligate animal-bacterial symbiosis.</title>
        <authorList>
            <person name="Russell S.L."/>
            <person name="Corbett-Detig R.B."/>
            <person name="Cavanaugh C.M."/>
        </authorList>
    </citation>
    <scope>NUCLEOTIDE SEQUENCE [LARGE SCALE GENOMIC DNA]</scope>
    <source>
        <strain evidence="6">Sveles-Q1</strain>
    </source>
</reference>
<keyword evidence="3" id="KW-0808">Transferase</keyword>
<evidence type="ECO:0000256" key="1">
    <source>
        <dbReference type="ARBA" id="ARBA00006739"/>
    </source>
</evidence>
<evidence type="ECO:0000256" key="3">
    <source>
        <dbReference type="ARBA" id="ARBA00022679"/>
    </source>
</evidence>
<comment type="similarity">
    <text evidence="1">Belongs to the glycosyltransferase 2 family.</text>
</comment>
<organism evidence="6 7">
    <name type="scientific">Solemya pervernicosa gill symbiont</name>
    <dbReference type="NCBI Taxonomy" id="642797"/>
    <lineage>
        <taxon>Bacteria</taxon>
        <taxon>Pseudomonadati</taxon>
        <taxon>Pseudomonadota</taxon>
        <taxon>Gammaproteobacteria</taxon>
        <taxon>sulfur-oxidizing symbionts</taxon>
    </lineage>
</organism>
<keyword evidence="2" id="KW-0328">Glycosyltransferase</keyword>
<dbReference type="RefSeq" id="WP_078484139.1">
    <property type="nucleotide sequence ID" value="NZ_MPRL01000048.1"/>
</dbReference>
<dbReference type="GO" id="GO:0016757">
    <property type="term" value="F:glycosyltransferase activity"/>
    <property type="evidence" value="ECO:0007669"/>
    <property type="project" value="UniProtKB-KW"/>
</dbReference>
<evidence type="ECO:0008006" key="8">
    <source>
        <dbReference type="Google" id="ProtNLM"/>
    </source>
</evidence>
<evidence type="ECO:0000259" key="5">
    <source>
        <dbReference type="Pfam" id="PF02709"/>
    </source>
</evidence>
<proteinExistence type="inferred from homology"/>
<protein>
    <recommendedName>
        <fullName evidence="8">Glycosyltransferase 2-like domain-containing protein</fullName>
    </recommendedName>
</protein>
<keyword evidence="7" id="KW-1185">Reference proteome</keyword>
<name>A0A1T2L3B7_9GAMM</name>
<gene>
    <name evidence="6" type="ORF">BOW53_11050</name>
</gene>
<dbReference type="PANTHER" id="PTHR43179:SF12">
    <property type="entry name" value="GALACTOFURANOSYLTRANSFERASE GLFT2"/>
    <property type="match status" value="1"/>
</dbReference>
<dbReference type="OrthoDB" id="9069044at2"/>
<dbReference type="PANTHER" id="PTHR43179">
    <property type="entry name" value="RHAMNOSYLTRANSFERASE WBBL"/>
    <property type="match status" value="1"/>
</dbReference>
<evidence type="ECO:0000313" key="7">
    <source>
        <dbReference type="Proteomes" id="UP000191110"/>
    </source>
</evidence>
<sequence>MKSNIKTNIIITCKGRLAHLKRSLPLAAAQEMSHCIVVDYSCPDNSGNWVEEYFPEITVVRVPNQPHFNLSAARNIGANNATAPWLFFIDADILLPTHAIATIHNKIESGFAYRPESSGKNRDKSGCVLVERTDFTRIDGYDDVIQGWGAEDSDFYWRLEESGSPILPLPLKGIETIAHDDRERMRHHSVDNKKTSSQINRSYFQIKRSITNINKAALSKLTRSDLYALIEAAILHNGNTTSISFDSTQVRGLLTDKKLTYKIQNQSKQSFVKRIQQHFT</sequence>
<dbReference type="Gene3D" id="3.90.550.10">
    <property type="entry name" value="Spore Coat Polysaccharide Biosynthesis Protein SpsA, Chain A"/>
    <property type="match status" value="1"/>
</dbReference>
<dbReference type="InterPro" id="IPR027791">
    <property type="entry name" value="Galactosyl_T_C"/>
</dbReference>
<comment type="caution">
    <text evidence="6">The sequence shown here is derived from an EMBL/GenBank/DDBJ whole genome shotgun (WGS) entry which is preliminary data.</text>
</comment>
<accession>A0A1T2L3B7</accession>
<evidence type="ECO:0000313" key="6">
    <source>
        <dbReference type="EMBL" id="OOZ39574.1"/>
    </source>
</evidence>
<dbReference type="CDD" id="cd00761">
    <property type="entry name" value="Glyco_tranf_GTA_type"/>
    <property type="match status" value="1"/>
</dbReference>
<dbReference type="Pfam" id="PF02709">
    <property type="entry name" value="Glyco_transf_7C"/>
    <property type="match status" value="1"/>
</dbReference>